<organism evidence="1 2">
    <name type="scientific">Steinernema carpocapsae</name>
    <name type="common">Entomopathogenic nematode</name>
    <dbReference type="NCBI Taxonomy" id="34508"/>
    <lineage>
        <taxon>Eukaryota</taxon>
        <taxon>Metazoa</taxon>
        <taxon>Ecdysozoa</taxon>
        <taxon>Nematoda</taxon>
        <taxon>Chromadorea</taxon>
        <taxon>Rhabditida</taxon>
        <taxon>Tylenchina</taxon>
        <taxon>Panagrolaimomorpha</taxon>
        <taxon>Strongyloidoidea</taxon>
        <taxon>Steinernematidae</taxon>
        <taxon>Steinernema</taxon>
    </lineage>
</organism>
<accession>A0A4U5MLL8</accession>
<proteinExistence type="predicted"/>
<comment type="caution">
    <text evidence="1">The sequence shown here is derived from an EMBL/GenBank/DDBJ whole genome shotgun (WGS) entry which is preliminary data.</text>
</comment>
<evidence type="ECO:0000313" key="1">
    <source>
        <dbReference type="EMBL" id="TKR70347.1"/>
    </source>
</evidence>
<reference evidence="1 2" key="2">
    <citation type="journal article" date="2019" name="G3 (Bethesda)">
        <title>Hybrid Assembly of the Genome of the Entomopathogenic Nematode Steinernema carpocapsae Identifies the X-Chromosome.</title>
        <authorList>
            <person name="Serra L."/>
            <person name="Macchietto M."/>
            <person name="Macias-Munoz A."/>
            <person name="McGill C.J."/>
            <person name="Rodriguez I.M."/>
            <person name="Rodriguez B."/>
            <person name="Murad R."/>
            <person name="Mortazavi A."/>
        </authorList>
    </citation>
    <scope>NUCLEOTIDE SEQUENCE [LARGE SCALE GENOMIC DNA]</scope>
    <source>
        <strain evidence="1 2">ALL</strain>
    </source>
</reference>
<protein>
    <submittedName>
        <fullName evidence="1">Uncharacterized protein</fullName>
    </submittedName>
</protein>
<evidence type="ECO:0000313" key="2">
    <source>
        <dbReference type="Proteomes" id="UP000298663"/>
    </source>
</evidence>
<reference evidence="1 2" key="1">
    <citation type="journal article" date="2015" name="Genome Biol.">
        <title>Comparative genomics of Steinernema reveals deeply conserved gene regulatory networks.</title>
        <authorList>
            <person name="Dillman A.R."/>
            <person name="Macchietto M."/>
            <person name="Porter C.F."/>
            <person name="Rogers A."/>
            <person name="Williams B."/>
            <person name="Antoshechkin I."/>
            <person name="Lee M.M."/>
            <person name="Goodwin Z."/>
            <person name="Lu X."/>
            <person name="Lewis E.E."/>
            <person name="Goodrich-Blair H."/>
            <person name="Stock S.P."/>
            <person name="Adams B.J."/>
            <person name="Sternberg P.W."/>
            <person name="Mortazavi A."/>
        </authorList>
    </citation>
    <scope>NUCLEOTIDE SEQUENCE [LARGE SCALE GENOMIC DNA]</scope>
    <source>
        <strain evidence="1 2">ALL</strain>
    </source>
</reference>
<gene>
    <name evidence="1" type="ORF">L596_022386</name>
</gene>
<dbReference type="EMBL" id="AZBU02000007">
    <property type="protein sequence ID" value="TKR70347.1"/>
    <property type="molecule type" value="Genomic_DNA"/>
</dbReference>
<keyword evidence="2" id="KW-1185">Reference proteome</keyword>
<dbReference type="Proteomes" id="UP000298663">
    <property type="component" value="Unassembled WGS sequence"/>
</dbReference>
<sequence length="75" mass="8522">MSRQVPVDLITAAVEHENLVGETHVIFYFFDIFSEYSEALRNQMKTALEQLLDAGFELLITIADHKGVEILDLLV</sequence>
<dbReference type="AlphaFoldDB" id="A0A4U5MLL8"/>
<name>A0A4U5MLL8_STECR</name>